<evidence type="ECO:0000256" key="1">
    <source>
        <dbReference type="ARBA" id="ARBA00001936"/>
    </source>
</evidence>
<dbReference type="Pfam" id="PF01139">
    <property type="entry name" value="RtcB"/>
    <property type="match status" value="1"/>
</dbReference>
<dbReference type="PANTHER" id="PTHR11118">
    <property type="entry name" value="RNA-SPLICING LIGASE RTCB HOMOLOG"/>
    <property type="match status" value="1"/>
</dbReference>
<evidence type="ECO:0000256" key="8">
    <source>
        <dbReference type="ARBA" id="ARBA00023211"/>
    </source>
</evidence>
<keyword evidence="4" id="KW-0479">Metal-binding</keyword>
<evidence type="ECO:0000256" key="6">
    <source>
        <dbReference type="ARBA" id="ARBA00022800"/>
    </source>
</evidence>
<evidence type="ECO:0000256" key="2">
    <source>
        <dbReference type="ARBA" id="ARBA00012726"/>
    </source>
</evidence>
<evidence type="ECO:0000256" key="4">
    <source>
        <dbReference type="ARBA" id="ARBA00022723"/>
    </source>
</evidence>
<dbReference type="EC" id="6.5.1.8" evidence="2"/>
<reference evidence="11" key="1">
    <citation type="journal article" date="2019" name="Int. J. Syst. Evol. Microbiol.">
        <title>The Global Catalogue of Microorganisms (GCM) 10K type strain sequencing project: providing services to taxonomists for standard genome sequencing and annotation.</title>
        <authorList>
            <consortium name="The Broad Institute Genomics Platform"/>
            <consortium name="The Broad Institute Genome Sequencing Center for Infectious Disease"/>
            <person name="Wu L."/>
            <person name="Ma J."/>
        </authorList>
    </citation>
    <scope>NUCLEOTIDE SEQUENCE [LARGE SCALE GENOMIC DNA]</scope>
    <source>
        <strain evidence="11">KCTC 52438</strain>
    </source>
</reference>
<dbReference type="PANTHER" id="PTHR11118:SF1">
    <property type="entry name" value="RNA-SPLICING LIGASE RTCB HOMOLOG"/>
    <property type="match status" value="1"/>
</dbReference>
<name>A0ABV7HL36_9GAMM</name>
<gene>
    <name evidence="10" type="ORF">ACFOEK_20630</name>
</gene>
<keyword evidence="3 10" id="KW-0436">Ligase</keyword>
<proteinExistence type="predicted"/>
<dbReference type="InterPro" id="IPR001233">
    <property type="entry name" value="RtcB"/>
</dbReference>
<evidence type="ECO:0000313" key="10">
    <source>
        <dbReference type="EMBL" id="MFC3153459.1"/>
    </source>
</evidence>
<dbReference type="GO" id="GO:0016874">
    <property type="term" value="F:ligase activity"/>
    <property type="evidence" value="ECO:0007669"/>
    <property type="project" value="UniProtKB-KW"/>
</dbReference>
<dbReference type="EMBL" id="JBHRSZ010000009">
    <property type="protein sequence ID" value="MFC3153459.1"/>
    <property type="molecule type" value="Genomic_DNA"/>
</dbReference>
<evidence type="ECO:0000256" key="3">
    <source>
        <dbReference type="ARBA" id="ARBA00022598"/>
    </source>
</evidence>
<evidence type="ECO:0000313" key="11">
    <source>
        <dbReference type="Proteomes" id="UP001595476"/>
    </source>
</evidence>
<evidence type="ECO:0000256" key="9">
    <source>
        <dbReference type="ARBA" id="ARBA00047746"/>
    </source>
</evidence>
<evidence type="ECO:0000256" key="7">
    <source>
        <dbReference type="ARBA" id="ARBA00023134"/>
    </source>
</evidence>
<comment type="cofactor">
    <cofactor evidence="1">
        <name>Mn(2+)</name>
        <dbReference type="ChEBI" id="CHEBI:29035"/>
    </cofactor>
</comment>
<keyword evidence="11" id="KW-1185">Reference proteome</keyword>
<dbReference type="RefSeq" id="WP_386723379.1">
    <property type="nucleotide sequence ID" value="NZ_JBHRSZ010000009.1"/>
</dbReference>
<dbReference type="NCBIfam" id="NF007153">
    <property type="entry name" value="PRK09588.1"/>
    <property type="match status" value="1"/>
</dbReference>
<dbReference type="NCBIfam" id="TIGR03073">
    <property type="entry name" value="release_rtcB"/>
    <property type="match status" value="1"/>
</dbReference>
<dbReference type="SUPFAM" id="SSF103365">
    <property type="entry name" value="Hypothetical protein PH1602"/>
    <property type="match status" value="1"/>
</dbReference>
<dbReference type="Proteomes" id="UP001595476">
    <property type="component" value="Unassembled WGS sequence"/>
</dbReference>
<organism evidence="10 11">
    <name type="scientific">Litoribrevibacter euphylliae</name>
    <dbReference type="NCBI Taxonomy" id="1834034"/>
    <lineage>
        <taxon>Bacteria</taxon>
        <taxon>Pseudomonadati</taxon>
        <taxon>Pseudomonadota</taxon>
        <taxon>Gammaproteobacteria</taxon>
        <taxon>Oceanospirillales</taxon>
        <taxon>Oceanospirillaceae</taxon>
        <taxon>Litoribrevibacter</taxon>
    </lineage>
</organism>
<dbReference type="InterPro" id="IPR017510">
    <property type="entry name" value="RtcB2"/>
</dbReference>
<dbReference type="InterPro" id="IPR036025">
    <property type="entry name" value="RtcB-like_sf"/>
</dbReference>
<protein>
    <recommendedName>
        <fullName evidence="2">3'-phosphate/5'-hydroxy nucleic acid ligase</fullName>
        <ecNumber evidence="2">6.5.1.8</ecNumber>
    </recommendedName>
</protein>
<accession>A0ABV7HL36</accession>
<evidence type="ECO:0000256" key="5">
    <source>
        <dbReference type="ARBA" id="ARBA00022741"/>
    </source>
</evidence>
<keyword evidence="7" id="KW-0342">GTP-binding</keyword>
<comment type="caution">
    <text evidence="10">The sequence shown here is derived from an EMBL/GenBank/DDBJ whole genome shotgun (WGS) entry which is preliminary data.</text>
</comment>
<keyword evidence="6" id="KW-0692">RNA repair</keyword>
<keyword evidence="8" id="KW-0464">Manganese</keyword>
<dbReference type="Gene3D" id="3.90.1860.10">
    <property type="entry name" value="tRNA-splicing ligase RtcB"/>
    <property type="match status" value="1"/>
</dbReference>
<sequence length="398" mass="43760">MGNSIQFIESGVRLIASERNWIEGDAIEQLKHVSRLEGMNQVVGLPDLHPGRGYPIGAACWSQQKIYPALVGNDIGCGMALYETSADANKVKQDKWEKALRKNAFKDQESWSQAGASRFCEQAKRVGLDEQLQANTELVDGFHHSYGTIGGGNHFAEFQKVIKVHNDTLFTELGINKKALFLLVHSGSRGLGEAILRQHVDAFGHQGLDQQSVDADNYLTKHNLALCWAEVNRELIAARMCDCLGLDLTEILDVNHNLVSPVSVNGQTGWLHRKGVTPADQGVVMIPGSRGSSSYLVKPIVSDVSLSSLAHGAGRKWVRSECQGRLRKKYRISELQRTSLGSRVICDDKSLIYEEAPEAYKSIDIVVADLVAAGLAEIIAEFAPVITYKNVYKEACCK</sequence>
<comment type="catalytic activity">
    <reaction evidence="9">
        <text>a 3'-end 3'-phospho-ribonucleotide-RNA + a 5'-end dephospho-ribonucleoside-RNA + GTP = a ribonucleotidyl-ribonucleotide-RNA + GMP + diphosphate</text>
        <dbReference type="Rhea" id="RHEA:68076"/>
        <dbReference type="Rhea" id="RHEA-COMP:10463"/>
        <dbReference type="Rhea" id="RHEA-COMP:13936"/>
        <dbReference type="Rhea" id="RHEA-COMP:17355"/>
        <dbReference type="ChEBI" id="CHEBI:33019"/>
        <dbReference type="ChEBI" id="CHEBI:37565"/>
        <dbReference type="ChEBI" id="CHEBI:58115"/>
        <dbReference type="ChEBI" id="CHEBI:83062"/>
        <dbReference type="ChEBI" id="CHEBI:138284"/>
        <dbReference type="ChEBI" id="CHEBI:173118"/>
        <dbReference type="EC" id="6.5.1.8"/>
    </reaction>
</comment>
<keyword evidence="5" id="KW-0547">Nucleotide-binding</keyword>